<gene>
    <name evidence="2" type="ORF">HU200_002560</name>
</gene>
<dbReference type="Pfam" id="PF13966">
    <property type="entry name" value="zf-RVT"/>
    <property type="match status" value="1"/>
</dbReference>
<sequence length="388" mass="43154">MSVISFPQTTLAKLDRPRKGLFWAGAPKCGGGDCQVAWELACRSKEDGGLGLKDLATLNKGLMMRHVHKLFMGESNLWTDWIRFWYDGGRADGDTPCWRDIKRLIPEYRTLTLVKLGDGETTSFWHDTWSEAGVLRDALPAIFSHCLDPDATVAEVLSAGGLTRSGLQPRLTTAAGAELELLRGALEAVQLQPFADVRWVSGGPSTAVRATDFYNALRTPIGGPPMAEVNWNCLAPKKVQVFFWILRHDRTRTRASLHRHGARDTSDCPFYPGVPEETAHLFVSCPYLTGLWARLLPDQPTPVSVEAAVQAMCATFADGGRVPHTAAMAVLWVIWKSRNAMIFRAAHEDVPNIYRSIRRHAELWACRAPRRLDVAPLKLWCQTVVDVN</sequence>
<dbReference type="EMBL" id="JACEFO010000180">
    <property type="protein sequence ID" value="KAF8779507.1"/>
    <property type="molecule type" value="Genomic_DNA"/>
</dbReference>
<comment type="caution">
    <text evidence="2">The sequence shown here is derived from an EMBL/GenBank/DDBJ whole genome shotgun (WGS) entry which is preliminary data.</text>
</comment>
<evidence type="ECO:0000313" key="2">
    <source>
        <dbReference type="EMBL" id="KAF8779507.1"/>
    </source>
</evidence>
<dbReference type="OrthoDB" id="690234at2759"/>
<organism evidence="2 3">
    <name type="scientific">Digitaria exilis</name>
    <dbReference type="NCBI Taxonomy" id="1010633"/>
    <lineage>
        <taxon>Eukaryota</taxon>
        <taxon>Viridiplantae</taxon>
        <taxon>Streptophyta</taxon>
        <taxon>Embryophyta</taxon>
        <taxon>Tracheophyta</taxon>
        <taxon>Spermatophyta</taxon>
        <taxon>Magnoliopsida</taxon>
        <taxon>Liliopsida</taxon>
        <taxon>Poales</taxon>
        <taxon>Poaceae</taxon>
        <taxon>PACMAD clade</taxon>
        <taxon>Panicoideae</taxon>
        <taxon>Panicodae</taxon>
        <taxon>Paniceae</taxon>
        <taxon>Anthephorinae</taxon>
        <taxon>Digitaria</taxon>
    </lineage>
</organism>
<dbReference type="InterPro" id="IPR026960">
    <property type="entry name" value="RVT-Znf"/>
</dbReference>
<feature type="domain" description="Reverse transcriptase zinc-binding" evidence="1">
    <location>
        <begin position="212"/>
        <end position="292"/>
    </location>
</feature>
<name>A0A835KZ49_9POAL</name>
<dbReference type="AlphaFoldDB" id="A0A835KZ49"/>
<evidence type="ECO:0000313" key="3">
    <source>
        <dbReference type="Proteomes" id="UP000636709"/>
    </source>
</evidence>
<keyword evidence="3" id="KW-1185">Reference proteome</keyword>
<evidence type="ECO:0000259" key="1">
    <source>
        <dbReference type="Pfam" id="PF13966"/>
    </source>
</evidence>
<dbReference type="PANTHER" id="PTHR36617:SF16">
    <property type="entry name" value="OS04G0516500 PROTEIN"/>
    <property type="match status" value="1"/>
</dbReference>
<proteinExistence type="predicted"/>
<dbReference type="Proteomes" id="UP000636709">
    <property type="component" value="Unassembled WGS sequence"/>
</dbReference>
<protein>
    <recommendedName>
        <fullName evidence="1">Reverse transcriptase zinc-binding domain-containing protein</fullName>
    </recommendedName>
</protein>
<dbReference type="PANTHER" id="PTHR36617">
    <property type="entry name" value="PROTEIN, PUTATIVE-RELATED"/>
    <property type="match status" value="1"/>
</dbReference>
<reference evidence="2" key="1">
    <citation type="submission" date="2020-07" db="EMBL/GenBank/DDBJ databases">
        <title>Genome sequence and genetic diversity analysis of an under-domesticated orphan crop, white fonio (Digitaria exilis).</title>
        <authorList>
            <person name="Bennetzen J.L."/>
            <person name="Chen S."/>
            <person name="Ma X."/>
            <person name="Wang X."/>
            <person name="Yssel A.E.J."/>
            <person name="Chaluvadi S.R."/>
            <person name="Johnson M."/>
            <person name="Gangashetty P."/>
            <person name="Hamidou F."/>
            <person name="Sanogo M.D."/>
            <person name="Zwaenepoel A."/>
            <person name="Wallace J."/>
            <person name="Van De Peer Y."/>
            <person name="Van Deynze A."/>
        </authorList>
    </citation>
    <scope>NUCLEOTIDE SEQUENCE</scope>
    <source>
        <tissue evidence="2">Leaves</tissue>
    </source>
</reference>
<accession>A0A835KZ49</accession>